<evidence type="ECO:0000313" key="1">
    <source>
        <dbReference type="EMBL" id="JAP89489.1"/>
    </source>
</evidence>
<feature type="non-terminal residue" evidence="1">
    <location>
        <position position="413"/>
    </location>
</feature>
<proteinExistence type="predicted"/>
<reference evidence="1" key="1">
    <citation type="submission" date="2015-07" db="EMBL/GenBank/DDBJ databases">
        <title>Adaptation to a free-living lifestyle via gene acquisitions in the diplomonad Trepomonas sp. PC1.</title>
        <authorList>
            <person name="Xu F."/>
            <person name="Jerlstrom-Hultqvist J."/>
            <person name="Kolisko M."/>
            <person name="Simpson A.G.B."/>
            <person name="Roger A.J."/>
            <person name="Svard S.G."/>
            <person name="Andersson J.O."/>
        </authorList>
    </citation>
    <scope>NUCLEOTIDE SEQUENCE</scope>
    <source>
        <strain evidence="1">PC1</strain>
    </source>
</reference>
<gene>
    <name evidence="1" type="ORF">TPC1_31016</name>
</gene>
<protein>
    <submittedName>
        <fullName evidence="1">Uncharacterized protein</fullName>
    </submittedName>
</protein>
<sequence>MAGVMHPYANTLISTIAMRVMKKRPMQEPMTIAAISPPVSPVLLSSDRATTTVDVLRALVAQSEIILGVSLALVYRQLVPLVQVALMMKSVYGMREPVSEETERQQQPWVQPLKMVEPLEVMMVETFSQVWSLRSMAALALVSFMKTQKVVLAISTDLKSVVAVLTTGRVYGMVCLSTVWLAFRYVSVVLKKRVNGYLMTTWFLESLPQRMKSPAGNQQTDSLREVQIMVQLVVPRVLSTTVMVRYEQLPENLAMNNLAFTVETPSVPIAVDISTKVASVLVLKQSDGVKPYWAALDGPTETYRVLLQKMSIVSKVLTSAGWAVEVIPVIVPSKQVELQTGAVASTMVEQVKLQCLVGAVLRKASKLREVMQVLLAAAALQAPSYWYSLMAKQRNGSLVYKLRMANMLLKQLE</sequence>
<name>A0A146K1T4_9EUKA</name>
<accession>A0A146K1T4</accession>
<dbReference type="EMBL" id="GDID01007117">
    <property type="protein sequence ID" value="JAP89489.1"/>
    <property type="molecule type" value="Transcribed_RNA"/>
</dbReference>
<organism evidence="1">
    <name type="scientific">Trepomonas sp. PC1</name>
    <dbReference type="NCBI Taxonomy" id="1076344"/>
    <lineage>
        <taxon>Eukaryota</taxon>
        <taxon>Metamonada</taxon>
        <taxon>Diplomonadida</taxon>
        <taxon>Hexamitidae</taxon>
        <taxon>Hexamitinae</taxon>
        <taxon>Trepomonas</taxon>
    </lineage>
</organism>
<dbReference type="AlphaFoldDB" id="A0A146K1T4"/>